<organism evidence="10 11">
    <name type="scientific">Prauserella endophytica</name>
    <dbReference type="NCBI Taxonomy" id="1592324"/>
    <lineage>
        <taxon>Bacteria</taxon>
        <taxon>Bacillati</taxon>
        <taxon>Actinomycetota</taxon>
        <taxon>Actinomycetes</taxon>
        <taxon>Pseudonocardiales</taxon>
        <taxon>Pseudonocardiaceae</taxon>
        <taxon>Prauserella</taxon>
        <taxon>Prauserella coralliicola group</taxon>
    </lineage>
</organism>
<keyword evidence="2 8" id="KW-0813">Transport</keyword>
<feature type="transmembrane region" description="Helical" evidence="8">
    <location>
        <begin position="179"/>
        <end position="201"/>
    </location>
</feature>
<keyword evidence="3" id="KW-1003">Cell membrane</keyword>
<keyword evidence="7 8" id="KW-0472">Membrane</keyword>
<feature type="transmembrane region" description="Helical" evidence="8">
    <location>
        <begin position="234"/>
        <end position="256"/>
    </location>
</feature>
<evidence type="ECO:0000256" key="6">
    <source>
        <dbReference type="ARBA" id="ARBA00022989"/>
    </source>
</evidence>
<dbReference type="PANTHER" id="PTHR43357:SF4">
    <property type="entry name" value="INNER MEMBRANE ABC TRANSPORTER PERMEASE PROTEIN YDCV"/>
    <property type="match status" value="1"/>
</dbReference>
<dbReference type="PROSITE" id="PS50928">
    <property type="entry name" value="ABC_TM1"/>
    <property type="match status" value="1"/>
</dbReference>
<dbReference type="Pfam" id="PF00528">
    <property type="entry name" value="BPD_transp_1"/>
    <property type="match status" value="1"/>
</dbReference>
<gene>
    <name evidence="10" type="ORF">FCN18_09255</name>
</gene>
<dbReference type="PANTHER" id="PTHR43357">
    <property type="entry name" value="INNER MEMBRANE ABC TRANSPORTER PERMEASE PROTEIN YDCV"/>
    <property type="match status" value="1"/>
</dbReference>
<dbReference type="CDD" id="cd06261">
    <property type="entry name" value="TM_PBP2"/>
    <property type="match status" value="1"/>
</dbReference>
<keyword evidence="11" id="KW-1185">Reference proteome</keyword>
<feature type="transmembrane region" description="Helical" evidence="8">
    <location>
        <begin position="63"/>
        <end position="87"/>
    </location>
</feature>
<comment type="subcellular location">
    <subcellularLocation>
        <location evidence="1">Cell inner membrane</location>
        <topology evidence="1">Multi-pass membrane protein</topology>
    </subcellularLocation>
    <subcellularLocation>
        <location evidence="8">Cell membrane</location>
        <topology evidence="8">Multi-pass membrane protein</topology>
    </subcellularLocation>
</comment>
<feature type="transmembrane region" description="Helical" evidence="8">
    <location>
        <begin position="135"/>
        <end position="158"/>
    </location>
</feature>
<dbReference type="InterPro" id="IPR000515">
    <property type="entry name" value="MetI-like"/>
</dbReference>
<dbReference type="RefSeq" id="WP_137094472.1">
    <property type="nucleotide sequence ID" value="NZ_SWMS01000004.1"/>
</dbReference>
<reference evidence="10 11" key="1">
    <citation type="journal article" date="2015" name="Antonie Van Leeuwenhoek">
        <title>Prauserella endophytica sp. nov., an endophytic actinobacterium isolated from Tamarix taklamakanensis.</title>
        <authorList>
            <person name="Liu J.M."/>
            <person name="Habden X."/>
            <person name="Guo L."/>
            <person name="Tuo L."/>
            <person name="Jiang Z.K."/>
            <person name="Liu S.W."/>
            <person name="Liu X.F."/>
            <person name="Chen L."/>
            <person name="Li R.F."/>
            <person name="Zhang Y.Q."/>
            <person name="Sun C.H."/>
        </authorList>
    </citation>
    <scope>NUCLEOTIDE SEQUENCE [LARGE SCALE GENOMIC DNA]</scope>
    <source>
        <strain evidence="10 11">CGMCC 4.7182</strain>
    </source>
</reference>
<protein>
    <submittedName>
        <fullName evidence="10">ABC transporter permease</fullName>
    </submittedName>
</protein>
<comment type="caution">
    <text evidence="10">The sequence shown here is derived from an EMBL/GenBank/DDBJ whole genome shotgun (WGS) entry which is preliminary data.</text>
</comment>
<dbReference type="Proteomes" id="UP000309992">
    <property type="component" value="Unassembled WGS sequence"/>
</dbReference>
<evidence type="ECO:0000256" key="4">
    <source>
        <dbReference type="ARBA" id="ARBA00022519"/>
    </source>
</evidence>
<feature type="domain" description="ABC transmembrane type-1" evidence="9">
    <location>
        <begin position="64"/>
        <end position="252"/>
    </location>
</feature>
<comment type="similarity">
    <text evidence="8">Belongs to the binding-protein-dependent transport system permease family.</text>
</comment>
<sequence length="267" mass="28509">MMPHRRHVLPVFAVLLAVTIVLPILAVIPVSFTPTSSFAISSPESWSPRWYRELLTNPVWLDSLVSSLRIALLAALVATVAGTMAALGLRRVRRTHRVVARALVTLPLLIPLVVLAVGLYAMLIRTQLVGTTAGFVLAHALLGLPLAFITVSASLDALDDNLEQASRGLGAGPVTTMRLIVLPLVAPGVIAGALFAFVVSFNEVVIAGFLGSPYLRTLPIEMYSSMTRSTDPTVAAAATFVAALTVITAAFALAAMSWRRRHLTRKD</sequence>
<dbReference type="InterPro" id="IPR035906">
    <property type="entry name" value="MetI-like_sf"/>
</dbReference>
<keyword evidence="4" id="KW-0997">Cell inner membrane</keyword>
<keyword evidence="5 8" id="KW-0812">Transmembrane</keyword>
<dbReference type="Gene3D" id="1.10.3720.10">
    <property type="entry name" value="MetI-like"/>
    <property type="match status" value="1"/>
</dbReference>
<evidence type="ECO:0000256" key="2">
    <source>
        <dbReference type="ARBA" id="ARBA00022448"/>
    </source>
</evidence>
<evidence type="ECO:0000256" key="1">
    <source>
        <dbReference type="ARBA" id="ARBA00004429"/>
    </source>
</evidence>
<feature type="transmembrane region" description="Helical" evidence="8">
    <location>
        <begin position="99"/>
        <end position="123"/>
    </location>
</feature>
<name>A0ABY2S6Y8_9PSEU</name>
<accession>A0ABY2S6Y8</accession>
<evidence type="ECO:0000256" key="8">
    <source>
        <dbReference type="RuleBase" id="RU363032"/>
    </source>
</evidence>
<evidence type="ECO:0000256" key="7">
    <source>
        <dbReference type="ARBA" id="ARBA00023136"/>
    </source>
</evidence>
<proteinExistence type="inferred from homology"/>
<evidence type="ECO:0000256" key="5">
    <source>
        <dbReference type="ARBA" id="ARBA00022692"/>
    </source>
</evidence>
<evidence type="ECO:0000259" key="9">
    <source>
        <dbReference type="PROSITE" id="PS50928"/>
    </source>
</evidence>
<dbReference type="SUPFAM" id="SSF161098">
    <property type="entry name" value="MetI-like"/>
    <property type="match status" value="1"/>
</dbReference>
<evidence type="ECO:0000256" key="3">
    <source>
        <dbReference type="ARBA" id="ARBA00022475"/>
    </source>
</evidence>
<dbReference type="EMBL" id="SWMS01000004">
    <property type="protein sequence ID" value="TKG71694.1"/>
    <property type="molecule type" value="Genomic_DNA"/>
</dbReference>
<evidence type="ECO:0000313" key="11">
    <source>
        <dbReference type="Proteomes" id="UP000309992"/>
    </source>
</evidence>
<keyword evidence="6 8" id="KW-1133">Transmembrane helix</keyword>
<evidence type="ECO:0000313" key="10">
    <source>
        <dbReference type="EMBL" id="TKG71694.1"/>
    </source>
</evidence>